<name>A0A224YEX4_9ACAR</name>
<protein>
    <recommendedName>
        <fullName evidence="3">Transmembrane protein</fullName>
    </recommendedName>
</protein>
<dbReference type="AlphaFoldDB" id="A0A224YEX4"/>
<dbReference type="EMBL" id="GFPF01001587">
    <property type="protein sequence ID" value="MAA12733.1"/>
    <property type="molecule type" value="Transcribed_RNA"/>
</dbReference>
<keyword evidence="1" id="KW-0812">Transmembrane</keyword>
<reference evidence="2" key="1">
    <citation type="journal article" date="2017" name="Parasit. Vectors">
        <title>Sialotranscriptomics of Rhipicephalus zambeziensis reveals intricate expression profiles of secretory proteins and suggests tight temporal transcriptional regulation during blood-feeding.</title>
        <authorList>
            <person name="de Castro M.H."/>
            <person name="de Klerk D."/>
            <person name="Pienaar R."/>
            <person name="Rees D.J.G."/>
            <person name="Mans B.J."/>
        </authorList>
    </citation>
    <scope>NUCLEOTIDE SEQUENCE</scope>
    <source>
        <tissue evidence="2">Salivary glands</tissue>
    </source>
</reference>
<keyword evidence="1" id="KW-0472">Membrane</keyword>
<evidence type="ECO:0000313" key="2">
    <source>
        <dbReference type="EMBL" id="MAA12733.1"/>
    </source>
</evidence>
<feature type="transmembrane region" description="Helical" evidence="1">
    <location>
        <begin position="62"/>
        <end position="81"/>
    </location>
</feature>
<organism evidence="2">
    <name type="scientific">Rhipicephalus zambeziensis</name>
    <dbReference type="NCBI Taxonomy" id="60191"/>
    <lineage>
        <taxon>Eukaryota</taxon>
        <taxon>Metazoa</taxon>
        <taxon>Ecdysozoa</taxon>
        <taxon>Arthropoda</taxon>
        <taxon>Chelicerata</taxon>
        <taxon>Arachnida</taxon>
        <taxon>Acari</taxon>
        <taxon>Parasitiformes</taxon>
        <taxon>Ixodida</taxon>
        <taxon>Ixodoidea</taxon>
        <taxon>Ixodidae</taxon>
        <taxon>Rhipicephalinae</taxon>
        <taxon>Rhipicephalus</taxon>
        <taxon>Rhipicephalus</taxon>
    </lineage>
</organism>
<accession>A0A224YEX4</accession>
<evidence type="ECO:0000256" key="1">
    <source>
        <dbReference type="SAM" id="Phobius"/>
    </source>
</evidence>
<proteinExistence type="predicted"/>
<evidence type="ECO:0008006" key="3">
    <source>
        <dbReference type="Google" id="ProtNLM"/>
    </source>
</evidence>
<keyword evidence="1" id="KW-1133">Transmembrane helix</keyword>
<sequence length="129" mass="15512">MDRTQLKHSVLVLRYKRSTTILHATRKKPTQYPMFIITRQCEDIGKEQLGFSTLTLTYNQRYLWFNTITFFLSFAVWLQCIKKTYGLQQYLQHTYLRNFHIQELNHLKTILKMIAVCKKIQDQHLASIQ</sequence>